<dbReference type="GO" id="GO:0004527">
    <property type="term" value="F:exonuclease activity"/>
    <property type="evidence" value="ECO:0007669"/>
    <property type="project" value="UniProtKB-KW"/>
</dbReference>
<dbReference type="GO" id="GO:0051539">
    <property type="term" value="F:4 iron, 4 sulfur cluster binding"/>
    <property type="evidence" value="ECO:0007669"/>
    <property type="project" value="UniProtKB-KW"/>
</dbReference>
<dbReference type="SUPFAM" id="SSF52540">
    <property type="entry name" value="P-loop containing nucleoside triphosphate hydrolases"/>
    <property type="match status" value="1"/>
</dbReference>
<dbReference type="InterPro" id="IPR011335">
    <property type="entry name" value="Restrct_endonuc-II-like"/>
</dbReference>
<proteinExistence type="predicted"/>
<evidence type="ECO:0000256" key="6">
    <source>
        <dbReference type="ARBA" id="ARBA00022801"/>
    </source>
</evidence>
<evidence type="ECO:0000256" key="10">
    <source>
        <dbReference type="ARBA" id="ARBA00023004"/>
    </source>
</evidence>
<dbReference type="Pfam" id="PF21445">
    <property type="entry name" value="ADDB_N"/>
    <property type="match status" value="1"/>
</dbReference>
<sequence length="1155" mass="133635">MALQVVLGSSGEGKSYELYSKIIKDARKHPEQNFIIIVPEQFTLQTQKELVAMDPKHGIMNIDILSFLRLSYRIFEEIGQQDLVVLEETGKSMLVRKALEEKKESLTVLKGDIKKSGFVAEVKSLLSEFMQYSIGLEELEKMVELTEKKPLLQAKLEDTLLVYRRFRELLEHKYITAEEVLEALCDSIEESRIIRNSTICFDGFTGFTPNQYKVLEKLMILCPKVYVTVTLDRRESLSKKTEKFQLFHLSKQTIDKLYQIARDTKTEILEPWYAGKGQEVPYRYRNSKPLAVLERNLFRFPYQSYSHEQNDIQIMCASSPKGEVLYTISQINYLIREKGYRYRDIAVVTGDVESYANIIEREFYKAGFTFFLDHKKDIRSNPFIELLRSMLTMFNSNFTYESVFRYLRTGLLDFSEKEIDVLENYCIAHGIRGLNSWKKPFRNRSKRENGLDYGLLNNIRGKMMEPLLVFEQEVKESNTVLAYTKALYQFIAGQNIFEKLEAYCGQFEEEEKPLLVKEFQQIYRIIMDLFDKMVELLGDETVTLKEYEELLDTGYSEIKVGLIPPGVDQIVIGDIERTRLKDIKALFFIGVNDGVIPKIGDGGGLLSDMDREAFQAAKLELAPTKRENAYTEQFYLYLNMTKPSERLYLTYCNIGADGKAKKPSYLIGKMKKLYSKLQVLEESNLQTKIQYILDADKGLRYLLGGLRNFPKEEQEDAWKELFTYYWSTKKGREKLLHLLDGVYYKSEEKGLSKAVVKALYGEELENSVTRLEQYASCAFAHFMAYGLALQERKQFQVAIPDIGDLFHAAIENFSKEIKKNGFTWHQLSTEDMEGQRELFVKEAVIQAVEERGNDAIFSTKRNEYLVTRLERMTSRTVWALCKQIAQGDFEPAGYEVSFTPIDNRKAATMPLGEEFTMRLKGRIDRVDSCEDEENVYVKIIDYKSGTTGFDLQKIYYGLQLQLVVYLDAAMEITKEAYPVKKVIPAGIFYYRIEDPMIERLAGKPSKEEMEEDILKELKVNGLVNEDREILKKLDHIFAEEKSVKSKVIPVELTAKGAFSAYSSVAKEEQFYALTQYAKSKLQDFGQEIVEGNTKAEPYKLEKRTACDYCKYDGICGFDKKLPGSQYRMLKKMDKDSIWEEIHGKCEMDNGTTESN</sequence>
<evidence type="ECO:0000313" key="17">
    <source>
        <dbReference type="Proteomes" id="UP000199800"/>
    </source>
</evidence>
<dbReference type="Gene3D" id="3.40.50.300">
    <property type="entry name" value="P-loop containing nucleotide triphosphate hydrolases"/>
    <property type="match status" value="3"/>
</dbReference>
<dbReference type="GO" id="GO:0000724">
    <property type="term" value="P:double-strand break repair via homologous recombination"/>
    <property type="evidence" value="ECO:0007669"/>
    <property type="project" value="InterPro"/>
</dbReference>
<dbReference type="GO" id="GO:0003677">
    <property type="term" value="F:DNA binding"/>
    <property type="evidence" value="ECO:0007669"/>
    <property type="project" value="UniProtKB-KW"/>
</dbReference>
<keyword evidence="4" id="KW-0547">Nucleotide-binding</keyword>
<evidence type="ECO:0000256" key="8">
    <source>
        <dbReference type="ARBA" id="ARBA00022839"/>
    </source>
</evidence>
<dbReference type="GO" id="GO:0046872">
    <property type="term" value="F:metal ion binding"/>
    <property type="evidence" value="ECO:0007669"/>
    <property type="project" value="UniProtKB-KW"/>
</dbReference>
<keyword evidence="13" id="KW-0234">DNA repair</keyword>
<feature type="domain" description="ATP-dependent helicase/deoxyribonuclease subunit B N-terminal" evidence="15">
    <location>
        <begin position="6"/>
        <end position="294"/>
    </location>
</feature>
<evidence type="ECO:0000256" key="4">
    <source>
        <dbReference type="ARBA" id="ARBA00022741"/>
    </source>
</evidence>
<dbReference type="EMBL" id="FOHN01000003">
    <property type="protein sequence ID" value="SES80689.1"/>
    <property type="molecule type" value="Genomic_DNA"/>
</dbReference>
<keyword evidence="2" id="KW-0540">Nuclease</keyword>
<reference evidence="16 17" key="1">
    <citation type="submission" date="2016-10" db="EMBL/GenBank/DDBJ databases">
        <authorList>
            <person name="de Groot N.N."/>
        </authorList>
    </citation>
    <scope>NUCLEOTIDE SEQUENCE [LARGE SCALE GENOMIC DNA]</scope>
    <source>
        <strain evidence="16 17">DSM 1801</strain>
    </source>
</reference>
<dbReference type="InterPro" id="IPR038726">
    <property type="entry name" value="PDDEXK_AddAB-type"/>
</dbReference>
<organism evidence="16 17">
    <name type="scientific">[Clostridium] polysaccharolyticum</name>
    <dbReference type="NCBI Taxonomy" id="29364"/>
    <lineage>
        <taxon>Bacteria</taxon>
        <taxon>Bacillati</taxon>
        <taxon>Bacillota</taxon>
        <taxon>Clostridia</taxon>
        <taxon>Lachnospirales</taxon>
        <taxon>Lachnospiraceae</taxon>
    </lineage>
</organism>
<keyword evidence="9" id="KW-0067">ATP-binding</keyword>
<evidence type="ECO:0000313" key="16">
    <source>
        <dbReference type="EMBL" id="SES80689.1"/>
    </source>
</evidence>
<dbReference type="InterPro" id="IPR049035">
    <property type="entry name" value="ADDB_N"/>
</dbReference>
<protein>
    <submittedName>
        <fullName evidence="16">DNA helicase/exodeoxyribonuclease V, subunit B</fullName>
    </submittedName>
</protein>
<keyword evidence="5" id="KW-0227">DNA damage</keyword>
<dbReference type="OrthoDB" id="9758506at2"/>
<name>A0A1H9ZIN3_9FIRM</name>
<dbReference type="Pfam" id="PF12705">
    <property type="entry name" value="PDDEXK_1"/>
    <property type="match status" value="1"/>
</dbReference>
<dbReference type="STRING" id="29364.SAMN04487772_103195"/>
<keyword evidence="10" id="KW-0408">Iron</keyword>
<evidence type="ECO:0000256" key="13">
    <source>
        <dbReference type="ARBA" id="ARBA00023204"/>
    </source>
</evidence>
<accession>A0A1H9ZIN3</accession>
<dbReference type="InterPro" id="IPR014140">
    <property type="entry name" value="DNA_helicase_suAddB"/>
</dbReference>
<dbReference type="RefSeq" id="WP_092476440.1">
    <property type="nucleotide sequence ID" value="NZ_FOHN01000003.1"/>
</dbReference>
<evidence type="ECO:0000256" key="3">
    <source>
        <dbReference type="ARBA" id="ARBA00022723"/>
    </source>
</evidence>
<evidence type="ECO:0000256" key="7">
    <source>
        <dbReference type="ARBA" id="ARBA00022806"/>
    </source>
</evidence>
<evidence type="ECO:0000256" key="12">
    <source>
        <dbReference type="ARBA" id="ARBA00023125"/>
    </source>
</evidence>
<keyword evidence="8" id="KW-0269">Exonuclease</keyword>
<dbReference type="AlphaFoldDB" id="A0A1H9ZIN3"/>
<keyword evidence="3" id="KW-0479">Metal-binding</keyword>
<dbReference type="GO" id="GO:0005524">
    <property type="term" value="F:ATP binding"/>
    <property type="evidence" value="ECO:0007669"/>
    <property type="project" value="UniProtKB-KW"/>
</dbReference>
<evidence type="ECO:0000256" key="9">
    <source>
        <dbReference type="ARBA" id="ARBA00022840"/>
    </source>
</evidence>
<keyword evidence="7 16" id="KW-0347">Helicase</keyword>
<dbReference type="PANTHER" id="PTHR30591:SF1">
    <property type="entry name" value="RECBCD ENZYME SUBUNIT RECC"/>
    <property type="match status" value="1"/>
</dbReference>
<dbReference type="InterPro" id="IPR011604">
    <property type="entry name" value="PDDEXK-like_dom_sf"/>
</dbReference>
<dbReference type="GO" id="GO:0004386">
    <property type="term" value="F:helicase activity"/>
    <property type="evidence" value="ECO:0007669"/>
    <property type="project" value="UniProtKB-KW"/>
</dbReference>
<keyword evidence="1" id="KW-0004">4Fe-4S</keyword>
<dbReference type="InterPro" id="IPR027417">
    <property type="entry name" value="P-loop_NTPase"/>
</dbReference>
<gene>
    <name evidence="16" type="ORF">SAMN04487772_103195</name>
</gene>
<keyword evidence="11" id="KW-0411">Iron-sulfur</keyword>
<dbReference type="NCBIfam" id="TIGR02773">
    <property type="entry name" value="addB_Gpos"/>
    <property type="match status" value="1"/>
</dbReference>
<dbReference type="Gene3D" id="3.90.320.10">
    <property type="match status" value="1"/>
</dbReference>
<keyword evidence="12" id="KW-0238">DNA-binding</keyword>
<evidence type="ECO:0000259" key="14">
    <source>
        <dbReference type="Pfam" id="PF12705"/>
    </source>
</evidence>
<evidence type="ECO:0000256" key="11">
    <source>
        <dbReference type="ARBA" id="ARBA00023014"/>
    </source>
</evidence>
<dbReference type="PANTHER" id="PTHR30591">
    <property type="entry name" value="RECBCD ENZYME SUBUNIT RECC"/>
    <property type="match status" value="1"/>
</dbReference>
<evidence type="ECO:0000256" key="1">
    <source>
        <dbReference type="ARBA" id="ARBA00022485"/>
    </source>
</evidence>
<keyword evidence="6" id="KW-0378">Hydrolase</keyword>
<evidence type="ECO:0000256" key="2">
    <source>
        <dbReference type="ARBA" id="ARBA00022722"/>
    </source>
</evidence>
<dbReference type="Proteomes" id="UP000199800">
    <property type="component" value="Unassembled WGS sequence"/>
</dbReference>
<evidence type="ECO:0000256" key="5">
    <source>
        <dbReference type="ARBA" id="ARBA00022763"/>
    </source>
</evidence>
<keyword evidence="17" id="KW-1185">Reference proteome</keyword>
<evidence type="ECO:0000259" key="15">
    <source>
        <dbReference type="Pfam" id="PF21445"/>
    </source>
</evidence>
<dbReference type="SUPFAM" id="SSF52980">
    <property type="entry name" value="Restriction endonuclease-like"/>
    <property type="match status" value="1"/>
</dbReference>
<feature type="domain" description="PD-(D/E)XK endonuclease-like" evidence="14">
    <location>
        <begin position="767"/>
        <end position="1115"/>
    </location>
</feature>